<keyword evidence="2" id="KW-1185">Reference proteome</keyword>
<protein>
    <submittedName>
        <fullName evidence="1">Uncharacterized protein</fullName>
    </submittedName>
</protein>
<dbReference type="EMBL" id="MCFD01000005">
    <property type="protein sequence ID" value="ORX70948.1"/>
    <property type="molecule type" value="Genomic_DNA"/>
</dbReference>
<dbReference type="Proteomes" id="UP000193922">
    <property type="component" value="Unassembled WGS sequence"/>
</dbReference>
<dbReference type="RefSeq" id="XP_040744527.1">
    <property type="nucleotide sequence ID" value="XM_040883471.1"/>
</dbReference>
<evidence type="ECO:0000313" key="2">
    <source>
        <dbReference type="Proteomes" id="UP000193922"/>
    </source>
</evidence>
<comment type="caution">
    <text evidence="1">The sequence shown here is derived from an EMBL/GenBank/DDBJ whole genome shotgun (WGS) entry which is preliminary data.</text>
</comment>
<organism evidence="1 2">
    <name type="scientific">Linderina pennispora</name>
    <dbReference type="NCBI Taxonomy" id="61395"/>
    <lineage>
        <taxon>Eukaryota</taxon>
        <taxon>Fungi</taxon>
        <taxon>Fungi incertae sedis</taxon>
        <taxon>Zoopagomycota</taxon>
        <taxon>Kickxellomycotina</taxon>
        <taxon>Kickxellomycetes</taxon>
        <taxon>Kickxellales</taxon>
        <taxon>Kickxellaceae</taxon>
        <taxon>Linderina</taxon>
    </lineage>
</organism>
<dbReference type="AlphaFoldDB" id="A0A1Y1WC89"/>
<dbReference type="GeneID" id="63800119"/>
<name>A0A1Y1WC89_9FUNG</name>
<evidence type="ECO:0000313" key="1">
    <source>
        <dbReference type="EMBL" id="ORX70948.1"/>
    </source>
</evidence>
<gene>
    <name evidence="1" type="ORF">DL89DRAFT_143505</name>
</gene>
<accession>A0A1Y1WC89</accession>
<proteinExistence type="predicted"/>
<sequence length="154" mass="17367">MPFLVDPAHKLCAHQRIQVVQALAPHKPTSNSLDYLVHVHALPVQVQLLQDLLNRATVRVALVPDWQPVDDTARLQHRSAAVCLDNNAFLLLLSAWFNAAWDASASVWLLGFGWWGQQRDGFWMHGLRRWCGWPLQEARTSPCSVPLGTPCTRC</sequence>
<reference evidence="1 2" key="1">
    <citation type="submission" date="2016-07" db="EMBL/GenBank/DDBJ databases">
        <title>Pervasive Adenine N6-methylation of Active Genes in Fungi.</title>
        <authorList>
            <consortium name="DOE Joint Genome Institute"/>
            <person name="Mondo S.J."/>
            <person name="Dannebaum R.O."/>
            <person name="Kuo R.C."/>
            <person name="Labutti K."/>
            <person name="Haridas S."/>
            <person name="Kuo A."/>
            <person name="Salamov A."/>
            <person name="Ahrendt S.R."/>
            <person name="Lipzen A."/>
            <person name="Sullivan W."/>
            <person name="Andreopoulos W.B."/>
            <person name="Clum A."/>
            <person name="Lindquist E."/>
            <person name="Daum C."/>
            <person name="Ramamoorthy G.K."/>
            <person name="Gryganskyi A."/>
            <person name="Culley D."/>
            <person name="Magnuson J.K."/>
            <person name="James T.Y."/>
            <person name="O'Malley M.A."/>
            <person name="Stajich J.E."/>
            <person name="Spatafora J.W."/>
            <person name="Visel A."/>
            <person name="Grigoriev I.V."/>
        </authorList>
    </citation>
    <scope>NUCLEOTIDE SEQUENCE [LARGE SCALE GENOMIC DNA]</scope>
    <source>
        <strain evidence="1 2">ATCC 12442</strain>
    </source>
</reference>